<feature type="region of interest" description="Disordered" evidence="2">
    <location>
        <begin position="3093"/>
        <end position="3141"/>
    </location>
</feature>
<feature type="compositionally biased region" description="Basic residues" evidence="2">
    <location>
        <begin position="2062"/>
        <end position="2088"/>
    </location>
</feature>
<evidence type="ECO:0000313" key="3">
    <source>
        <dbReference type="EMBL" id="KNC46826.1"/>
    </source>
</evidence>
<feature type="coiled-coil region" evidence="1">
    <location>
        <begin position="694"/>
        <end position="791"/>
    </location>
</feature>
<dbReference type="PANTHER" id="PTHR47357:SF1">
    <property type="entry name" value="SPINDLE POLE BODY COMPONENT 110"/>
    <property type="match status" value="1"/>
</dbReference>
<evidence type="ECO:0000313" key="4">
    <source>
        <dbReference type="Proteomes" id="UP000054408"/>
    </source>
</evidence>
<dbReference type="SUPFAM" id="SSF57997">
    <property type="entry name" value="Tropomyosin"/>
    <property type="match status" value="1"/>
</dbReference>
<dbReference type="GeneID" id="25562871"/>
<evidence type="ECO:0000256" key="2">
    <source>
        <dbReference type="SAM" id="MobiDB-lite"/>
    </source>
</evidence>
<proteinExistence type="predicted"/>
<gene>
    <name evidence="3" type="ORF">AMSG_03257</name>
</gene>
<dbReference type="PANTHER" id="PTHR47357">
    <property type="entry name" value="COP1-INTERACTIVE PROTEIN 1"/>
    <property type="match status" value="1"/>
</dbReference>
<protein>
    <submittedName>
        <fullName evidence="3">Uncharacterized protein</fullName>
    </submittedName>
</protein>
<feature type="coiled-coil region" evidence="1">
    <location>
        <begin position="1330"/>
        <end position="1462"/>
    </location>
</feature>
<feature type="coiled-coil region" evidence="1">
    <location>
        <begin position="2391"/>
        <end position="2422"/>
    </location>
</feature>
<feature type="compositionally biased region" description="Basic and acidic residues" evidence="2">
    <location>
        <begin position="913"/>
        <end position="926"/>
    </location>
</feature>
<feature type="coiled-coil region" evidence="1">
    <location>
        <begin position="149"/>
        <end position="274"/>
    </location>
</feature>
<dbReference type="EMBL" id="GL349444">
    <property type="protein sequence ID" value="KNC46826.1"/>
    <property type="molecule type" value="Genomic_DNA"/>
</dbReference>
<feature type="coiled-coil region" evidence="1">
    <location>
        <begin position="1983"/>
        <end position="2010"/>
    </location>
</feature>
<feature type="coiled-coil region" evidence="1">
    <location>
        <begin position="1743"/>
        <end position="1777"/>
    </location>
</feature>
<feature type="coiled-coil region" evidence="1">
    <location>
        <begin position="2517"/>
        <end position="2544"/>
    </location>
</feature>
<feature type="coiled-coil region" evidence="1">
    <location>
        <begin position="1828"/>
        <end position="1855"/>
    </location>
</feature>
<feature type="coiled-coil region" evidence="1">
    <location>
        <begin position="475"/>
        <end position="502"/>
    </location>
</feature>
<dbReference type="Gene3D" id="1.10.287.1490">
    <property type="match status" value="1"/>
</dbReference>
<keyword evidence="1" id="KW-0175">Coiled coil</keyword>
<reference evidence="3 4" key="1">
    <citation type="submission" date="2010-05" db="EMBL/GenBank/DDBJ databases">
        <title>The Genome Sequence of Thecamonas trahens ATCC 50062.</title>
        <authorList>
            <consortium name="The Broad Institute Genome Sequencing Platform"/>
            <person name="Russ C."/>
            <person name="Cuomo C."/>
            <person name="Shea T."/>
            <person name="Young S.K."/>
            <person name="Zeng Q."/>
            <person name="Koehrsen M."/>
            <person name="Haas B."/>
            <person name="Borodovsky M."/>
            <person name="Guigo R."/>
            <person name="Alvarado L."/>
            <person name="Berlin A."/>
            <person name="Bochicchio J."/>
            <person name="Borenstein D."/>
            <person name="Chapman S."/>
            <person name="Chen Z."/>
            <person name="Freedman E."/>
            <person name="Gellesch M."/>
            <person name="Goldberg J."/>
            <person name="Griggs A."/>
            <person name="Gujja S."/>
            <person name="Heilman E."/>
            <person name="Heiman D."/>
            <person name="Hepburn T."/>
            <person name="Howarth C."/>
            <person name="Jen D."/>
            <person name="Larson L."/>
            <person name="Mehta T."/>
            <person name="Park D."/>
            <person name="Pearson M."/>
            <person name="Roberts A."/>
            <person name="Saif S."/>
            <person name="Shenoy N."/>
            <person name="Sisk P."/>
            <person name="Stolte C."/>
            <person name="Sykes S."/>
            <person name="Thomson T."/>
            <person name="Walk T."/>
            <person name="White J."/>
            <person name="Yandava C."/>
            <person name="Burger G."/>
            <person name="Gray M.W."/>
            <person name="Holland P.W.H."/>
            <person name="King N."/>
            <person name="Lang F.B.F."/>
            <person name="Roger A.J."/>
            <person name="Ruiz-Trillo I."/>
            <person name="Lander E."/>
            <person name="Nusbaum C."/>
        </authorList>
    </citation>
    <scope>NUCLEOTIDE SEQUENCE [LARGE SCALE GENOMIC DNA]</scope>
    <source>
        <strain evidence="3 4">ATCC 50062</strain>
    </source>
</reference>
<dbReference type="GO" id="GO:0005200">
    <property type="term" value="F:structural constituent of cytoskeleton"/>
    <property type="evidence" value="ECO:0007669"/>
    <property type="project" value="TreeGrafter"/>
</dbReference>
<dbReference type="RefSeq" id="XP_013760101.1">
    <property type="nucleotide sequence ID" value="XM_013904647.1"/>
</dbReference>
<feature type="region of interest" description="Disordered" evidence="2">
    <location>
        <begin position="2464"/>
        <end position="2514"/>
    </location>
</feature>
<dbReference type="Proteomes" id="UP000054408">
    <property type="component" value="Unassembled WGS sequence"/>
</dbReference>
<feature type="coiled-coil region" evidence="1">
    <location>
        <begin position="387"/>
        <end position="442"/>
    </location>
</feature>
<dbReference type="GO" id="GO:0005856">
    <property type="term" value="C:cytoskeleton"/>
    <property type="evidence" value="ECO:0007669"/>
    <property type="project" value="TreeGrafter"/>
</dbReference>
<feature type="compositionally biased region" description="Basic and acidic residues" evidence="2">
    <location>
        <begin position="2037"/>
        <end position="2047"/>
    </location>
</feature>
<feature type="coiled-coil region" evidence="1">
    <location>
        <begin position="994"/>
        <end position="1263"/>
    </location>
</feature>
<feature type="compositionally biased region" description="Basic and acidic residues" evidence="2">
    <location>
        <begin position="3114"/>
        <end position="3129"/>
    </location>
</feature>
<feature type="coiled-coil region" evidence="1">
    <location>
        <begin position="2965"/>
        <end position="3049"/>
    </location>
</feature>
<feature type="region of interest" description="Disordered" evidence="2">
    <location>
        <begin position="2034"/>
        <end position="2102"/>
    </location>
</feature>
<evidence type="ECO:0000256" key="1">
    <source>
        <dbReference type="SAM" id="Coils"/>
    </source>
</evidence>
<keyword evidence="4" id="KW-1185">Reference proteome</keyword>
<feature type="region of interest" description="Disordered" evidence="2">
    <location>
        <begin position="913"/>
        <end position="933"/>
    </location>
</feature>
<organism evidence="3 4">
    <name type="scientific">Thecamonas trahens ATCC 50062</name>
    <dbReference type="NCBI Taxonomy" id="461836"/>
    <lineage>
        <taxon>Eukaryota</taxon>
        <taxon>Apusozoa</taxon>
        <taxon>Apusomonadida</taxon>
        <taxon>Apusomonadidae</taxon>
        <taxon>Thecamonas</taxon>
    </lineage>
</organism>
<name>A0A0L0D407_THETB</name>
<accession>A0A0L0D407</accession>
<sequence length="3537" mass="381250">MSLPIVTHDSLTIAHSGAYSASLGAVEGEYETKLSMAYLERDATQMQLNEAQGIQATYCQTIAELEQALEDERAAHSATRAELNVAVASHNEEAAAARTALGTIEELRGTLRARDAELANAREWEIATNARLAELEADKRASRSAAGLLDARNTELRKVAEELASAKAEIESLRRNLHEARSDAAAADKAQLELTYEVRATNDELDRTRDELAALRDERQRLSSQLNTVLADRGEVEDQLNASALELGDERSLAMALENKIAAMAAELQAARDDALAAHQLALRLELDVRNSEAEAAIAVEAAESAAASRIADMEDRNAHLESVAQQAKLELDITKIALSKADMDRVRLMGDVEMLPALQASLDEAVARHEELALERDALHELMIVKVGVEERLEAASTALVELQESARAALAELDETKAALSNEREARTKLEAQLSVLEASSSERIAGLEAANIKLDKEALAAGNRVRQLTDTLQETHSKLEKALVDLNILQNQYDEVRTRDDRTATALATVREQAAQDAVAVVELRATVEYLQELCEDADAACASQANLAAAYEAQVRDLLAALEGAEAAAKAAHDAMASSRETYAAEKEELLERLSSAEASVRDQVEAAYRELEIEHAKAFGAARRGMDELGAELRETRAELAATKSRAEEMQASLVNTERFVTHYAEQARNATAELSSSKAELDTVLGTRSELAAKVTALEAQLAEASRDAAAMAAEVDAHSAEAAALAERVADYEAQLRELDTVVEASMMEKAQAVGYVNQLLEGEAATAEAVATLEARVDELTAELATAGPARVATLESELAQIRHAHDTRGEELSKTEALLASSRLQTDSLAATVENLKNEAAEAAREAKALRDLEKEHAVTGFKLETISAELSAAVERANREQARADAAVRRVTELEAAVAQARDDADRARRAADSAESRLAAMPSQAELHDASLMGERLAEARTRVTELETRLATLHDSQMSASAARTAAEARAAESASAAAVELAGARSEAAAAQRRAEDTAAELARAQAEVTRLTGIASRLEASLEHATADAQAAKKTAAELTARLEATQDKCKEAAEAAAQAETRAALAEQETGVARHALASAHDDYIGLKKTMEGAEAAAKAALAELRRNTDRQLADAERASTKLSAELEAVRSEIASRRATEDTVRTLEAKLVCLRKELDSVQAEALAASSRAHALEEACESRASELAQLRGANERLEDEVASARRSARQHVAEAESLRDRLDGRAREVAKLERELALCTQQLEHVEDALTDAHLRPQSRTPVMGSGLAAWELATTPPFDSCKENVRSGYESDDAAVLRQKLGEMLATVEGLRDVLVASEEAISRSKAENAELRTQVSEFEDALLMQSVGASSLRSTSEANQLRQDLELERARASQAIKEAKLLRAQLSQARTAASAETSQRIHQASTRQRQEMEELRRTVDDLQERIAQLVRENSELQTRLTAATSSSSREQANLTRATQAAERKMMDALHREQMLKNDLASRTISLRGDGVVVASNMSGVPPLMGLTNLGRLAEEPGNEFDASKVDLNAFYADLADDEWQAHGEAGVQRAKPTVRFTTPRSSLEEAQYTTAMLDNIEATVNSALSEYDEAQREAASVDSGLSELLSSEAQRHAARGQVNVIIVNYEALCITREEALKSLRRWFDAAADGVFDDIDIHIEEAATAPLEEAFQTALGSTAKLKTIKDSMVSLYRSEVNRNFDLLDASKELSGKRVKALRDAVKSGKQKIFAKERELQTSREKIAKLEAKVASLTLVLESKDREIDELLASNESSFASHITSMQASAAAEASSWRATLDALGFGDDDDDDELGDSAALVEKYKNLKNHARKLKRMYQALVKDTEAFKALTVVREKKAERTVAKMQSALRLQRGINARRGGLGSQTSLASLTGGDAIDDELSMFEDPVFREYVASLHAEVSAELEEVRASAAAEKTAMETAHAREVQSLKAQILTMARTDDSTTGPLLALNASLESKIHDLEVKLKSIRSEAEAAADAKIAKIKAASEATVASLQKTLAQRAAKRAADHKEHGVDEPELQGSPASSPSLRGRRGKSGRSRGSGRRGRAGRGKRGRKGQGGGRKESREVVVSDVNGDDYAALEAEVRRLSEELASARARTTESGPSTMLAPSAGLTTPDEAVPSPLPPLVATEEAAASRSVLLGLLSDARLLSDDPEVLIDDEGQVGERQVSSGQPAVGLAPSTVAQTSDKLASRLLSLESQTTDAMKVYLERDRLQTRLASMRRLYLSEKQALYTQIQNLTNQKQAALDAEQRALAAARMSQGEAAEVRARLMAALDETRRLADEHSLALERARDAEDETTRFVVLAEEHAAELDVLSRQLEEDPGVHLDSASLLRELSEAQTERSRLMSLVTSTRNASQALRDHITELEQQLVRERTEAQAEREAFARERVQADEDIGGPRILVSKASLADLTIETGCNSELEQQADGIEASVESVPSSVQIGLGGRGGRSRRAQRTSDGSGTPRTPISPAFSGPECPGGRETEERLVRELGKAKKEIVRLKSRLRWAEDKLKYVMDDDASMSDESSISDFGLGPGVGKGGGGKEVNASAVYSLQDKLKGARMKLRAAIVRYEFAEKTNAEMEAQIGRLVGRLNAGRDVGAQALDVSTGELSAIKDGGLPNVVDQVTTLDAASGASQGARVGGSEAAHTEMFVDGYMAMMAVNAELKVKVREQTDEVMRLLDGQEGLRKIVRDWQASGAALQRERDELKLKVADMASEREEMSKVTRAYLRSVSEKHDQAIVLLRKIETELVGQIKNLNTKLTAAVIAGDKGERRSRAFHRSQVAKISAGYDERISDLQQALGAEMGPDSIAAVLKSDYEKALAQRAADLEREASVHRMELASEARAVLAMSREAYRGAHVAALRMSACVRVVHAGVGARLARLGVVPDDFLTQAFVAEPRLFDNELASALEEIDAAELPGEGGEAEYGKFAAQLEGHLRTTNNELDAAANETRMACAEVWKFVAMLEEGVEKKNAAAEEAVVEAKAAVVSKTAALDAARVETIGLQHQVEQLKEQLASARILASGESGSGSQNNGGATAHGLSLVETLRAERKAVAAEREKLMAERRGQRRSSIAYGSREPSEAELRKQPRERKMSISGRSPAPGRLLGSSSNTFGAVDADTAAGLGVVGSVSMSSTGEGEHVGRSVTEVDPKARAAFARILAGKEQQHASALERLQRVVAYQAQQIHELKTAPMAQGNALLPPGLPTRGVPRRGSSVSPAVNALSRGVAAARDDAAAANSPAGAAGHMASPSAAADLGLEGGGSSTLQLFLERQRLIAELGETRAALMEARRVLESQALAADPQAQAEIKAYLGRDAQLRRAKTTALFRKFTAGVQAQDSARQRAALEATGSGDDTMMDALKRMEMWHGAKVAMWEAKKAAIVAERQRQAEAVLAVLNSVTLTRRLQHDDGDGTFFYGVGYWSSEMAAIHELEVASRIGQPVLRVERIPLRQASGLLPLERHREWSPIKARTADVVAADVADSFPSLNRYDRLPGISPTRFG</sequence>
<feature type="coiled-coil region" evidence="1">
    <location>
        <begin position="552"/>
        <end position="658"/>
    </location>
</feature>
<feature type="compositionally biased region" description="Polar residues" evidence="2">
    <location>
        <begin position="2490"/>
        <end position="2499"/>
    </location>
</feature>